<keyword evidence="7" id="KW-1005">Bacterial flagellum biogenesis</keyword>
<dbReference type="InterPro" id="IPR053716">
    <property type="entry name" value="Flag_assembly_chemotaxis_eff"/>
</dbReference>
<keyword evidence="14" id="KW-1185">Reference proteome</keyword>
<evidence type="ECO:0000256" key="10">
    <source>
        <dbReference type="ARBA" id="ARBA00023225"/>
    </source>
</evidence>
<keyword evidence="5" id="KW-1003">Cell membrane</keyword>
<evidence type="ECO:0000256" key="4">
    <source>
        <dbReference type="ARBA" id="ARBA00022448"/>
    </source>
</evidence>
<evidence type="ECO:0000256" key="9">
    <source>
        <dbReference type="ARBA" id="ARBA00023136"/>
    </source>
</evidence>
<comment type="caution">
    <text evidence="13">The sequence shown here is derived from an EMBL/GenBank/DDBJ whole genome shotgun (WGS) entry which is preliminary data.</text>
</comment>
<keyword evidence="11" id="KW-0175">Coiled coil</keyword>
<keyword evidence="8" id="KW-0653">Protein transport</keyword>
<proteinExistence type="inferred from homology"/>
<dbReference type="RefSeq" id="WP_320426383.1">
    <property type="nucleotide sequence ID" value="NZ_JAXCLA010000010.1"/>
</dbReference>
<organism evidence="13 14">
    <name type="scientific">Roseateles agri</name>
    <dbReference type="NCBI Taxonomy" id="3098619"/>
    <lineage>
        <taxon>Bacteria</taxon>
        <taxon>Pseudomonadati</taxon>
        <taxon>Pseudomonadota</taxon>
        <taxon>Betaproteobacteria</taxon>
        <taxon>Burkholderiales</taxon>
        <taxon>Sphaerotilaceae</taxon>
        <taxon>Roseateles</taxon>
    </lineage>
</organism>
<keyword evidence="13" id="KW-0969">Cilium</keyword>
<keyword evidence="4" id="KW-0813">Transport</keyword>
<dbReference type="Pfam" id="PF02050">
    <property type="entry name" value="FliJ"/>
    <property type="match status" value="1"/>
</dbReference>
<protein>
    <recommendedName>
        <fullName evidence="3">Flagellar FliJ protein</fullName>
    </recommendedName>
</protein>
<evidence type="ECO:0000256" key="5">
    <source>
        <dbReference type="ARBA" id="ARBA00022475"/>
    </source>
</evidence>
<keyword evidence="13" id="KW-0966">Cell projection</keyword>
<evidence type="ECO:0000256" key="6">
    <source>
        <dbReference type="ARBA" id="ARBA00022500"/>
    </source>
</evidence>
<dbReference type="PANTHER" id="PTHR38786">
    <property type="entry name" value="FLAGELLAR FLIJ PROTEIN"/>
    <property type="match status" value="1"/>
</dbReference>
<gene>
    <name evidence="13" type="primary">fliJ</name>
    <name evidence="13" type="ORF">SNE35_28200</name>
</gene>
<keyword evidence="10" id="KW-1006">Bacterial flagellum protein export</keyword>
<dbReference type="InterPro" id="IPR052570">
    <property type="entry name" value="FliJ"/>
</dbReference>
<accession>A0ABU5DQ16</accession>
<feature type="compositionally biased region" description="Basic and acidic residues" evidence="12">
    <location>
        <begin position="130"/>
        <end position="144"/>
    </location>
</feature>
<dbReference type="Proteomes" id="UP001285263">
    <property type="component" value="Unassembled WGS sequence"/>
</dbReference>
<comment type="similarity">
    <text evidence="2">Belongs to the FliJ family.</text>
</comment>
<sequence>MSSTSDSTSLQTLGILLERAEAERDEALKAWKDMLLRAAQAREQAEQLSSYRSEYQQRWTQQFSRQGTMDIVSCYQNFGGKLDQAIDSQVAVTQHADVRVERARALLAEREMRVAAIGKLIERRRAEMGRAALRQEQKQSDEQAARTALGGNGGFNPLSRLQA</sequence>
<evidence type="ECO:0000256" key="8">
    <source>
        <dbReference type="ARBA" id="ARBA00022927"/>
    </source>
</evidence>
<dbReference type="PANTHER" id="PTHR38786:SF1">
    <property type="entry name" value="FLAGELLAR FLIJ PROTEIN"/>
    <property type="match status" value="1"/>
</dbReference>
<name>A0ABU5DQ16_9BURK</name>
<keyword evidence="6" id="KW-0145">Chemotaxis</keyword>
<evidence type="ECO:0000313" key="14">
    <source>
        <dbReference type="Proteomes" id="UP001285263"/>
    </source>
</evidence>
<reference evidence="13 14" key="1">
    <citation type="submission" date="2023-11" db="EMBL/GenBank/DDBJ databases">
        <title>Paucibacter sp. nov., isolated from fresh soil in Korea.</title>
        <authorList>
            <person name="Le N.T.T."/>
        </authorList>
    </citation>
    <scope>NUCLEOTIDE SEQUENCE [LARGE SCALE GENOMIC DNA]</scope>
    <source>
        <strain evidence="13 14">R3-3</strain>
    </source>
</reference>
<dbReference type="NCBIfam" id="TIGR02473">
    <property type="entry name" value="flagell_FliJ"/>
    <property type="match status" value="1"/>
</dbReference>
<dbReference type="Gene3D" id="1.10.287.1700">
    <property type="match status" value="1"/>
</dbReference>
<evidence type="ECO:0000256" key="2">
    <source>
        <dbReference type="ARBA" id="ARBA00010004"/>
    </source>
</evidence>
<evidence type="ECO:0000313" key="13">
    <source>
        <dbReference type="EMBL" id="MDY0748414.1"/>
    </source>
</evidence>
<feature type="region of interest" description="Disordered" evidence="12">
    <location>
        <begin position="130"/>
        <end position="163"/>
    </location>
</feature>
<evidence type="ECO:0000256" key="7">
    <source>
        <dbReference type="ARBA" id="ARBA00022795"/>
    </source>
</evidence>
<evidence type="ECO:0000256" key="12">
    <source>
        <dbReference type="SAM" id="MobiDB-lite"/>
    </source>
</evidence>
<evidence type="ECO:0000256" key="11">
    <source>
        <dbReference type="SAM" id="Coils"/>
    </source>
</evidence>
<dbReference type="EMBL" id="JAXCLA010000010">
    <property type="protein sequence ID" value="MDY0748414.1"/>
    <property type="molecule type" value="Genomic_DNA"/>
</dbReference>
<comment type="subcellular location">
    <subcellularLocation>
        <location evidence="1">Cell membrane</location>
        <topology evidence="1">Peripheral membrane protein</topology>
        <orientation evidence="1">Cytoplasmic side</orientation>
    </subcellularLocation>
</comment>
<evidence type="ECO:0000256" key="3">
    <source>
        <dbReference type="ARBA" id="ARBA00020392"/>
    </source>
</evidence>
<keyword evidence="9" id="KW-0472">Membrane</keyword>
<feature type="coiled-coil region" evidence="11">
    <location>
        <begin position="10"/>
        <end position="58"/>
    </location>
</feature>
<keyword evidence="13" id="KW-0282">Flagellum</keyword>
<dbReference type="InterPro" id="IPR012823">
    <property type="entry name" value="Flagell_FliJ"/>
</dbReference>
<evidence type="ECO:0000256" key="1">
    <source>
        <dbReference type="ARBA" id="ARBA00004413"/>
    </source>
</evidence>